<dbReference type="EMBL" id="JANIIK010000038">
    <property type="protein sequence ID" value="KAJ3610794.1"/>
    <property type="molecule type" value="Genomic_DNA"/>
</dbReference>
<feature type="domain" description="Sulfotransferase" evidence="4">
    <location>
        <begin position="204"/>
        <end position="321"/>
    </location>
</feature>
<proteinExistence type="inferred from homology"/>
<dbReference type="Pfam" id="PF00685">
    <property type="entry name" value="Sulfotransfer_1"/>
    <property type="match status" value="4"/>
</dbReference>
<feature type="domain" description="Sulfotransferase" evidence="4">
    <location>
        <begin position="149"/>
        <end position="196"/>
    </location>
</feature>
<evidence type="ECO:0000313" key="6">
    <source>
        <dbReference type="Proteomes" id="UP001148018"/>
    </source>
</evidence>
<dbReference type="InterPro" id="IPR027417">
    <property type="entry name" value="P-loop_NTPase"/>
</dbReference>
<dbReference type="Gene3D" id="3.40.50.300">
    <property type="entry name" value="P-loop containing nucleotide triphosphate hydrolases"/>
    <property type="match status" value="4"/>
</dbReference>
<evidence type="ECO:0000256" key="3">
    <source>
        <dbReference type="RuleBase" id="RU361155"/>
    </source>
</evidence>
<dbReference type="OrthoDB" id="205623at2759"/>
<keyword evidence="6" id="KW-1185">Reference proteome</keyword>
<name>A0A9Q0ITY9_9TELE</name>
<dbReference type="AlphaFoldDB" id="A0A9Q0ITY9"/>
<evidence type="ECO:0000259" key="4">
    <source>
        <dbReference type="Pfam" id="PF00685"/>
    </source>
</evidence>
<evidence type="ECO:0000256" key="2">
    <source>
        <dbReference type="ARBA" id="ARBA00022679"/>
    </source>
</evidence>
<reference evidence="5" key="1">
    <citation type="submission" date="2022-07" db="EMBL/GenBank/DDBJ databases">
        <title>Chromosome-level genome of Muraenolepis orangiensis.</title>
        <authorList>
            <person name="Kim J."/>
        </authorList>
    </citation>
    <scope>NUCLEOTIDE SEQUENCE</scope>
    <source>
        <strain evidence="5">KU_S4_2022</strain>
        <tissue evidence="5">Muscle</tissue>
    </source>
</reference>
<gene>
    <name evidence="5" type="ORF">NHX12_022885</name>
</gene>
<dbReference type="Proteomes" id="UP001148018">
    <property type="component" value="Unassembled WGS sequence"/>
</dbReference>
<feature type="domain" description="Sulfotransferase" evidence="4">
    <location>
        <begin position="19"/>
        <end position="57"/>
    </location>
</feature>
<evidence type="ECO:0000313" key="5">
    <source>
        <dbReference type="EMBL" id="KAJ3610794.1"/>
    </source>
</evidence>
<protein>
    <recommendedName>
        <fullName evidence="3">Sulfotransferase</fullName>
        <ecNumber evidence="3">2.8.2.-</ecNumber>
    </recommendedName>
</protein>
<comment type="similarity">
    <text evidence="1 3">Belongs to the sulfotransferase 1 family.</text>
</comment>
<feature type="domain" description="Sulfotransferase" evidence="4">
    <location>
        <begin position="67"/>
        <end position="131"/>
    </location>
</feature>
<organism evidence="5 6">
    <name type="scientific">Muraenolepis orangiensis</name>
    <name type="common">Patagonian moray cod</name>
    <dbReference type="NCBI Taxonomy" id="630683"/>
    <lineage>
        <taxon>Eukaryota</taxon>
        <taxon>Metazoa</taxon>
        <taxon>Chordata</taxon>
        <taxon>Craniata</taxon>
        <taxon>Vertebrata</taxon>
        <taxon>Euteleostomi</taxon>
        <taxon>Actinopterygii</taxon>
        <taxon>Neopterygii</taxon>
        <taxon>Teleostei</taxon>
        <taxon>Neoteleostei</taxon>
        <taxon>Acanthomorphata</taxon>
        <taxon>Zeiogadaria</taxon>
        <taxon>Gadariae</taxon>
        <taxon>Gadiformes</taxon>
        <taxon>Muraenolepidoidei</taxon>
        <taxon>Muraenolepididae</taxon>
        <taxon>Muraenolepis</taxon>
    </lineage>
</organism>
<keyword evidence="2 3" id="KW-0808">Transferase</keyword>
<dbReference type="InterPro" id="IPR000863">
    <property type="entry name" value="Sulfotransferase_dom"/>
</dbReference>
<dbReference type="EC" id="2.8.2.-" evidence="3"/>
<accession>A0A9Q0ITY9</accession>
<evidence type="ECO:0000256" key="1">
    <source>
        <dbReference type="ARBA" id="ARBA00005771"/>
    </source>
</evidence>
<dbReference type="GO" id="GO:0008146">
    <property type="term" value="F:sulfotransferase activity"/>
    <property type="evidence" value="ECO:0007669"/>
    <property type="project" value="InterPro"/>
</dbReference>
<dbReference type="PANTHER" id="PTHR11783">
    <property type="entry name" value="SULFOTRANSFERASE SULT"/>
    <property type="match status" value="1"/>
</dbReference>
<sequence>MIHQFTNNWENIQNFKARPDDILIATYPKSGTTWTCYLLDLLYFSQTQPDRLTSTPIHLEYLSWRLRNQTSLPKFLDGFLSGFSGFGSWYDHVTGWWERKDPKVHYMFFEDMVETMMPPRPKIFDFHGVSMIHQFTNNWENIQNFKARPDDILIATYPKSGTTWTCYLLDLLYFSQTQPDRLTSTPIHLRVPFLETQEPNIPSVVFGSWYDHVTGWWERKDPKVHYMFFEDMVEDTGREIDKLCSFLGSTWTGEEKERIRHLVKFDNMKKDKMVNYSTVKAMDFKISPFMRKGKVGDWKNQFTVTQNEQFEEDYKKKMRKTTLQFRTQV</sequence>
<comment type="caution">
    <text evidence="5">The sequence shown here is derived from an EMBL/GenBank/DDBJ whole genome shotgun (WGS) entry which is preliminary data.</text>
</comment>
<dbReference type="SUPFAM" id="SSF52540">
    <property type="entry name" value="P-loop containing nucleoside triphosphate hydrolases"/>
    <property type="match status" value="2"/>
</dbReference>